<sequence>MFGSLQKQADVWSSIHNASSLNWSRSIDPSSYVSRFVTCSEDQTCKVWSFTPGFNPQHVSTLKGHTLAVTSVDWKRMKDGREYFVSCSDDDYVRVYDPSGDKFELLFTLDTKFIKEWHTLTYMALEEGGEHLVCVSENGYLFVWNLMERRLLYSRKIHGGSIEALAWRDKTIVCCSSDCTFSVITVDYEALEAEAKI</sequence>
<dbReference type="SUPFAM" id="SSF50978">
    <property type="entry name" value="WD40 repeat-like"/>
    <property type="match status" value="1"/>
</dbReference>
<evidence type="ECO:0000256" key="2">
    <source>
        <dbReference type="ARBA" id="ARBA00022737"/>
    </source>
</evidence>
<dbReference type="InterPro" id="IPR001680">
    <property type="entry name" value="WD40_rpt"/>
</dbReference>
<organism evidence="3 4">
    <name type="scientific">Halteria grandinella</name>
    <dbReference type="NCBI Taxonomy" id="5974"/>
    <lineage>
        <taxon>Eukaryota</taxon>
        <taxon>Sar</taxon>
        <taxon>Alveolata</taxon>
        <taxon>Ciliophora</taxon>
        <taxon>Intramacronucleata</taxon>
        <taxon>Spirotrichea</taxon>
        <taxon>Stichotrichia</taxon>
        <taxon>Sporadotrichida</taxon>
        <taxon>Halteriidae</taxon>
        <taxon>Halteria</taxon>
    </lineage>
</organism>
<comment type="caution">
    <text evidence="3">The sequence shown here is derived from an EMBL/GenBank/DDBJ whole genome shotgun (WGS) entry which is preliminary data.</text>
</comment>
<dbReference type="EMBL" id="RRYP01034777">
    <property type="protein sequence ID" value="TNV70623.1"/>
    <property type="molecule type" value="Genomic_DNA"/>
</dbReference>
<keyword evidence="1" id="KW-0853">WD repeat</keyword>
<name>A0A8J8SUC7_HALGN</name>
<dbReference type="PANTHER" id="PTHR19848:SF8">
    <property type="entry name" value="F-BOX AND WD REPEAT DOMAIN CONTAINING 7"/>
    <property type="match status" value="1"/>
</dbReference>
<dbReference type="AlphaFoldDB" id="A0A8J8SUC7"/>
<protein>
    <submittedName>
        <fullName evidence="3">Uncharacterized protein</fullName>
    </submittedName>
</protein>
<keyword evidence="4" id="KW-1185">Reference proteome</keyword>
<dbReference type="Gene3D" id="2.130.10.10">
    <property type="entry name" value="YVTN repeat-like/Quinoprotein amine dehydrogenase"/>
    <property type="match status" value="1"/>
</dbReference>
<dbReference type="InterPro" id="IPR036322">
    <property type="entry name" value="WD40_repeat_dom_sf"/>
</dbReference>
<dbReference type="InterPro" id="IPR015943">
    <property type="entry name" value="WD40/YVTN_repeat-like_dom_sf"/>
</dbReference>
<dbReference type="OrthoDB" id="312762at2759"/>
<dbReference type="SMART" id="SM00320">
    <property type="entry name" value="WD40"/>
    <property type="match status" value="4"/>
</dbReference>
<reference evidence="3" key="1">
    <citation type="submission" date="2019-06" db="EMBL/GenBank/DDBJ databases">
        <authorList>
            <person name="Zheng W."/>
        </authorList>
    </citation>
    <scope>NUCLEOTIDE SEQUENCE</scope>
    <source>
        <strain evidence="3">QDHG01</strain>
    </source>
</reference>
<dbReference type="Pfam" id="PF00400">
    <property type="entry name" value="WD40"/>
    <property type="match status" value="2"/>
</dbReference>
<evidence type="ECO:0000256" key="1">
    <source>
        <dbReference type="ARBA" id="ARBA00022574"/>
    </source>
</evidence>
<evidence type="ECO:0000313" key="3">
    <source>
        <dbReference type="EMBL" id="TNV70623.1"/>
    </source>
</evidence>
<evidence type="ECO:0000313" key="4">
    <source>
        <dbReference type="Proteomes" id="UP000785679"/>
    </source>
</evidence>
<proteinExistence type="predicted"/>
<gene>
    <name evidence="3" type="ORF">FGO68_gene12194</name>
</gene>
<dbReference type="PANTHER" id="PTHR19848">
    <property type="entry name" value="WD40 REPEAT PROTEIN"/>
    <property type="match status" value="1"/>
</dbReference>
<dbReference type="Proteomes" id="UP000785679">
    <property type="component" value="Unassembled WGS sequence"/>
</dbReference>
<keyword evidence="2" id="KW-0677">Repeat</keyword>
<accession>A0A8J8SUC7</accession>